<dbReference type="SUPFAM" id="SSF54631">
    <property type="entry name" value="CBS-domain pair"/>
    <property type="match status" value="1"/>
</dbReference>
<dbReference type="InterPro" id="IPR046342">
    <property type="entry name" value="CBS_dom_sf"/>
</dbReference>
<evidence type="ECO:0000256" key="2">
    <source>
        <dbReference type="ARBA" id="ARBA00022448"/>
    </source>
</evidence>
<accession>A0A419W5G2</accession>
<evidence type="ECO:0000259" key="12">
    <source>
        <dbReference type="PROSITE" id="PS51371"/>
    </source>
</evidence>
<dbReference type="InterPro" id="IPR014743">
    <property type="entry name" value="Cl-channel_core"/>
</dbReference>
<dbReference type="GO" id="GO:0005254">
    <property type="term" value="F:chloride channel activity"/>
    <property type="evidence" value="ECO:0007669"/>
    <property type="project" value="UniProtKB-KW"/>
</dbReference>
<keyword evidence="2" id="KW-0813">Transport</keyword>
<gene>
    <name evidence="13" type="ORF">BC643_1040</name>
</gene>
<dbReference type="OrthoDB" id="9812438at2"/>
<reference evidence="13 14" key="1">
    <citation type="submission" date="2018-09" db="EMBL/GenBank/DDBJ databases">
        <title>Genomic Encyclopedia of Archaeal and Bacterial Type Strains, Phase II (KMG-II): from individual species to whole genera.</title>
        <authorList>
            <person name="Goeker M."/>
        </authorList>
    </citation>
    <scope>NUCLEOTIDE SEQUENCE [LARGE SCALE GENOMIC DNA]</scope>
    <source>
        <strain evidence="13 14">DSM 27148</strain>
    </source>
</reference>
<feature type="domain" description="CBS" evidence="12">
    <location>
        <begin position="464"/>
        <end position="522"/>
    </location>
</feature>
<keyword evidence="14" id="KW-1185">Reference proteome</keyword>
<dbReference type="Pfam" id="PF00654">
    <property type="entry name" value="Voltage_CLC"/>
    <property type="match status" value="1"/>
</dbReference>
<dbReference type="SUPFAM" id="SSF81340">
    <property type="entry name" value="Clc chloride channel"/>
    <property type="match status" value="1"/>
</dbReference>
<dbReference type="AlphaFoldDB" id="A0A419W5G2"/>
<dbReference type="InterPro" id="IPR001807">
    <property type="entry name" value="ClC"/>
</dbReference>
<evidence type="ECO:0000256" key="1">
    <source>
        <dbReference type="ARBA" id="ARBA00004141"/>
    </source>
</evidence>
<evidence type="ECO:0000256" key="11">
    <source>
        <dbReference type="SAM" id="Phobius"/>
    </source>
</evidence>
<keyword evidence="9" id="KW-0407">Ion channel</keyword>
<feature type="transmembrane region" description="Helical" evidence="11">
    <location>
        <begin position="110"/>
        <end position="134"/>
    </location>
</feature>
<feature type="transmembrane region" description="Helical" evidence="11">
    <location>
        <begin position="230"/>
        <end position="247"/>
    </location>
</feature>
<evidence type="ECO:0000256" key="3">
    <source>
        <dbReference type="ARBA" id="ARBA00022692"/>
    </source>
</evidence>
<evidence type="ECO:0000313" key="14">
    <source>
        <dbReference type="Proteomes" id="UP000283387"/>
    </source>
</evidence>
<evidence type="ECO:0000313" key="13">
    <source>
        <dbReference type="EMBL" id="RKD90699.1"/>
    </source>
</evidence>
<keyword evidence="8" id="KW-0868">Chloride</keyword>
<organism evidence="13 14">
    <name type="scientific">Mangrovibacterium diazotrophicum</name>
    <dbReference type="NCBI Taxonomy" id="1261403"/>
    <lineage>
        <taxon>Bacteria</taxon>
        <taxon>Pseudomonadati</taxon>
        <taxon>Bacteroidota</taxon>
        <taxon>Bacteroidia</taxon>
        <taxon>Marinilabiliales</taxon>
        <taxon>Prolixibacteraceae</taxon>
        <taxon>Mangrovibacterium</taxon>
    </lineage>
</organism>
<evidence type="ECO:0000256" key="10">
    <source>
        <dbReference type="PROSITE-ProRule" id="PRU00703"/>
    </source>
</evidence>
<dbReference type="InterPro" id="IPR000644">
    <property type="entry name" value="CBS_dom"/>
</dbReference>
<dbReference type="Gene3D" id="3.10.580.10">
    <property type="entry name" value="CBS-domain"/>
    <property type="match status" value="1"/>
</dbReference>
<feature type="transmembrane region" description="Helical" evidence="11">
    <location>
        <begin position="21"/>
        <end position="43"/>
    </location>
</feature>
<dbReference type="Gene3D" id="1.10.3080.10">
    <property type="entry name" value="Clc chloride channel"/>
    <property type="match status" value="1"/>
</dbReference>
<feature type="transmembrane region" description="Helical" evidence="11">
    <location>
        <begin position="193"/>
        <end position="210"/>
    </location>
</feature>
<dbReference type="PRINTS" id="PR00762">
    <property type="entry name" value="CLCHANNEL"/>
</dbReference>
<evidence type="ECO:0000256" key="8">
    <source>
        <dbReference type="ARBA" id="ARBA00023214"/>
    </source>
</evidence>
<feature type="transmembrane region" description="Helical" evidence="11">
    <location>
        <begin position="318"/>
        <end position="340"/>
    </location>
</feature>
<feature type="transmembrane region" description="Helical" evidence="11">
    <location>
        <begin position="268"/>
        <end position="286"/>
    </location>
</feature>
<feature type="transmembrane region" description="Helical" evidence="11">
    <location>
        <begin position="63"/>
        <end position="82"/>
    </location>
</feature>
<name>A0A419W5G2_9BACT</name>
<feature type="transmembrane region" description="Helical" evidence="11">
    <location>
        <begin position="352"/>
        <end position="373"/>
    </location>
</feature>
<dbReference type="PANTHER" id="PTHR43427:SF6">
    <property type="entry name" value="CHLORIDE CHANNEL PROTEIN CLC-E"/>
    <property type="match status" value="1"/>
</dbReference>
<feature type="transmembrane region" description="Helical" evidence="11">
    <location>
        <begin position="154"/>
        <end position="181"/>
    </location>
</feature>
<keyword evidence="5" id="KW-0406">Ion transport</keyword>
<proteinExistence type="predicted"/>
<sequence length="588" mass="64840">MMELKTKLLAFFNRMNDSKKVYWLSLLIGIVCGTAALLLKNLIHLIGETLVGNLKESDENYLFLAFPLIGIAITVLIVKLLIKDDLGHGVSKVLGAISLNKGNLKRHHTFSSMITSSFTIGFGGSVGAEAPVVLTGSAIGSNLARFFNLSHAQTMLMLGCGATGAIAGIFKAPLAGIVFTLEVLMLDLTMASLLPLLISGISAAVLAYYFMGDEVLFKFELVNSFDAGNIPFYLILGVFSGFISLYFTRMTMYLERRFKLIRKPINKILIGGLILGLCIFLFPPLWGEGYHSIDKIFNGLGPDLLDNSLFFNFKDQQWFIVIFLLLLVFIKVIAMTATTASGGVGGIFAPTLFVGAIGGYFVASFFNLVLGLNLPIDNFALAGMGAMMAGVMHAPLLGIFLTAEITGGYQLFFPLIIAAIASYVTIMAFEPYSIYTKALAKKGELVTHHKDKAVLHFMAVRELIETDFAIVSPEATLGDLTKIIAKSKRNLFPVVDDEGMMKGMIKMDDIREIIFNHELYDKIYVKDLMYMPEHYISPRDTMLKVAEKFESSARFNLAVLDNGKYLGFISRARVFSNYRNFVRTLSHD</sequence>
<keyword evidence="6 11" id="KW-0472">Membrane</keyword>
<keyword evidence="10" id="KW-0129">CBS domain</keyword>
<comment type="caution">
    <text evidence="13">The sequence shown here is derived from an EMBL/GenBank/DDBJ whole genome shotgun (WGS) entry which is preliminary data.</text>
</comment>
<dbReference type="RefSeq" id="WP_120272082.1">
    <property type="nucleotide sequence ID" value="NZ_RAPN01000001.1"/>
</dbReference>
<dbReference type="Pfam" id="PF00571">
    <property type="entry name" value="CBS"/>
    <property type="match status" value="2"/>
</dbReference>
<feature type="transmembrane region" description="Helical" evidence="11">
    <location>
        <begin position="379"/>
        <end position="399"/>
    </location>
</feature>
<evidence type="ECO:0000256" key="9">
    <source>
        <dbReference type="ARBA" id="ARBA00023303"/>
    </source>
</evidence>
<dbReference type="Proteomes" id="UP000283387">
    <property type="component" value="Unassembled WGS sequence"/>
</dbReference>
<keyword evidence="3 11" id="KW-0812">Transmembrane</keyword>
<dbReference type="EMBL" id="RAPN01000001">
    <property type="protein sequence ID" value="RKD90699.1"/>
    <property type="molecule type" value="Genomic_DNA"/>
</dbReference>
<dbReference type="GO" id="GO:0034707">
    <property type="term" value="C:chloride channel complex"/>
    <property type="evidence" value="ECO:0007669"/>
    <property type="project" value="UniProtKB-KW"/>
</dbReference>
<evidence type="ECO:0000256" key="7">
    <source>
        <dbReference type="ARBA" id="ARBA00023173"/>
    </source>
</evidence>
<keyword evidence="7" id="KW-0869">Chloride channel</keyword>
<protein>
    <submittedName>
        <fullName evidence="13">CIC family chloride channel protein</fullName>
    </submittedName>
</protein>
<evidence type="ECO:0000256" key="5">
    <source>
        <dbReference type="ARBA" id="ARBA00023065"/>
    </source>
</evidence>
<comment type="subcellular location">
    <subcellularLocation>
        <location evidence="1">Membrane</location>
        <topology evidence="1">Multi-pass membrane protein</topology>
    </subcellularLocation>
</comment>
<dbReference type="PANTHER" id="PTHR43427">
    <property type="entry name" value="CHLORIDE CHANNEL PROTEIN CLC-E"/>
    <property type="match status" value="1"/>
</dbReference>
<keyword evidence="4 11" id="KW-1133">Transmembrane helix</keyword>
<evidence type="ECO:0000256" key="4">
    <source>
        <dbReference type="ARBA" id="ARBA00022989"/>
    </source>
</evidence>
<dbReference type="PROSITE" id="PS51371">
    <property type="entry name" value="CBS"/>
    <property type="match status" value="1"/>
</dbReference>
<feature type="transmembrane region" description="Helical" evidence="11">
    <location>
        <begin position="411"/>
        <end position="429"/>
    </location>
</feature>
<evidence type="ECO:0000256" key="6">
    <source>
        <dbReference type="ARBA" id="ARBA00023136"/>
    </source>
</evidence>
<dbReference type="InterPro" id="IPR050368">
    <property type="entry name" value="ClC-type_chloride_channel"/>
</dbReference>
<dbReference type="CDD" id="cd00400">
    <property type="entry name" value="Voltage_gated_ClC"/>
    <property type="match status" value="1"/>
</dbReference>